<feature type="compositionally biased region" description="Basic and acidic residues" evidence="1">
    <location>
        <begin position="11"/>
        <end position="20"/>
    </location>
</feature>
<reference evidence="2" key="1">
    <citation type="journal article" date="2022" name="bioRxiv">
        <title>Sequencing and chromosome-scale assembly of the giantPleurodeles waltlgenome.</title>
        <authorList>
            <person name="Brown T."/>
            <person name="Elewa A."/>
            <person name="Iarovenko S."/>
            <person name="Subramanian E."/>
            <person name="Araus A.J."/>
            <person name="Petzold A."/>
            <person name="Susuki M."/>
            <person name="Suzuki K.-i.T."/>
            <person name="Hayashi T."/>
            <person name="Toyoda A."/>
            <person name="Oliveira C."/>
            <person name="Osipova E."/>
            <person name="Leigh N.D."/>
            <person name="Simon A."/>
            <person name="Yun M.H."/>
        </authorList>
    </citation>
    <scope>NUCLEOTIDE SEQUENCE</scope>
    <source>
        <strain evidence="2">20211129_DDA</strain>
        <tissue evidence="2">Liver</tissue>
    </source>
</reference>
<evidence type="ECO:0000313" key="2">
    <source>
        <dbReference type="EMBL" id="KAJ1209775.1"/>
    </source>
</evidence>
<comment type="caution">
    <text evidence="2">The sequence shown here is derived from an EMBL/GenBank/DDBJ whole genome shotgun (WGS) entry which is preliminary data.</text>
</comment>
<feature type="compositionally biased region" description="Polar residues" evidence="1">
    <location>
        <begin position="84"/>
        <end position="96"/>
    </location>
</feature>
<name>A0AAV7WBW6_PLEWA</name>
<accession>A0AAV7WBW6</accession>
<feature type="compositionally biased region" description="Polar residues" evidence="1">
    <location>
        <begin position="46"/>
        <end position="68"/>
    </location>
</feature>
<protein>
    <submittedName>
        <fullName evidence="2">Uncharacterized protein</fullName>
    </submittedName>
</protein>
<sequence length="134" mass="14729">MYVRSTRAHAHAKENCKRDPSPPWVLPNCKSGAYLLQRHSFPTEALSRSTASTYPLQSDSSPSESLNGSGPAERTANDPKRPRTNSPHSKTPQSMKQHLYTAGKQQQRVRRTQSSSHGPFGSPGNAAAALRYGW</sequence>
<proteinExistence type="predicted"/>
<feature type="region of interest" description="Disordered" evidence="1">
    <location>
        <begin position="45"/>
        <end position="134"/>
    </location>
</feature>
<dbReference type="AlphaFoldDB" id="A0AAV7WBW6"/>
<evidence type="ECO:0000256" key="1">
    <source>
        <dbReference type="SAM" id="MobiDB-lite"/>
    </source>
</evidence>
<evidence type="ECO:0000313" key="3">
    <source>
        <dbReference type="Proteomes" id="UP001066276"/>
    </source>
</evidence>
<dbReference type="EMBL" id="JANPWB010000002">
    <property type="protein sequence ID" value="KAJ1209775.1"/>
    <property type="molecule type" value="Genomic_DNA"/>
</dbReference>
<gene>
    <name evidence="2" type="ORF">NDU88_005148</name>
</gene>
<feature type="compositionally biased region" description="Basic residues" evidence="1">
    <location>
        <begin position="1"/>
        <end position="10"/>
    </location>
</feature>
<keyword evidence="3" id="KW-1185">Reference proteome</keyword>
<dbReference type="Proteomes" id="UP001066276">
    <property type="component" value="Chromosome 1_2"/>
</dbReference>
<organism evidence="2 3">
    <name type="scientific">Pleurodeles waltl</name>
    <name type="common">Iberian ribbed newt</name>
    <dbReference type="NCBI Taxonomy" id="8319"/>
    <lineage>
        <taxon>Eukaryota</taxon>
        <taxon>Metazoa</taxon>
        <taxon>Chordata</taxon>
        <taxon>Craniata</taxon>
        <taxon>Vertebrata</taxon>
        <taxon>Euteleostomi</taxon>
        <taxon>Amphibia</taxon>
        <taxon>Batrachia</taxon>
        <taxon>Caudata</taxon>
        <taxon>Salamandroidea</taxon>
        <taxon>Salamandridae</taxon>
        <taxon>Pleurodelinae</taxon>
        <taxon>Pleurodeles</taxon>
    </lineage>
</organism>
<feature type="region of interest" description="Disordered" evidence="1">
    <location>
        <begin position="1"/>
        <end position="24"/>
    </location>
</feature>